<dbReference type="InParanoid" id="B2A654"/>
<evidence type="ECO:0000313" key="1">
    <source>
        <dbReference type="EMBL" id="ACB85471.1"/>
    </source>
</evidence>
<protein>
    <submittedName>
        <fullName evidence="1">Uncharacterized protein</fullName>
    </submittedName>
</protein>
<dbReference type="KEGG" id="nth:Nther_1900"/>
<keyword evidence="2" id="KW-1185">Reference proteome</keyword>
<evidence type="ECO:0000313" key="2">
    <source>
        <dbReference type="Proteomes" id="UP000001683"/>
    </source>
</evidence>
<gene>
    <name evidence="1" type="ordered locus">Nther_1900</name>
</gene>
<dbReference type="AlphaFoldDB" id="B2A654"/>
<sequence length="52" mass="6085">MCRILNKQVISLMYKCIKLNFILKYFKISMEFNLNLAMQAVKLAIEKDDSGI</sequence>
<reference evidence="1 2" key="1">
    <citation type="submission" date="2008-04" db="EMBL/GenBank/DDBJ databases">
        <title>Complete sequence of chromosome of Natranaerobius thermophilus JW/NM-WN-LF.</title>
        <authorList>
            <consortium name="US DOE Joint Genome Institute"/>
            <person name="Copeland A."/>
            <person name="Lucas S."/>
            <person name="Lapidus A."/>
            <person name="Glavina del Rio T."/>
            <person name="Dalin E."/>
            <person name="Tice H."/>
            <person name="Bruce D."/>
            <person name="Goodwin L."/>
            <person name="Pitluck S."/>
            <person name="Chertkov O."/>
            <person name="Brettin T."/>
            <person name="Detter J.C."/>
            <person name="Han C."/>
            <person name="Kuske C.R."/>
            <person name="Schmutz J."/>
            <person name="Larimer F."/>
            <person name="Land M."/>
            <person name="Hauser L."/>
            <person name="Kyrpides N."/>
            <person name="Lykidis A."/>
            <person name="Mesbah N.M."/>
            <person name="Wiegel J."/>
        </authorList>
    </citation>
    <scope>NUCLEOTIDE SEQUENCE [LARGE SCALE GENOMIC DNA]</scope>
    <source>
        <strain evidence="2">ATCC BAA-1301 / DSM 18059 / JW/NM-WN-LF</strain>
    </source>
</reference>
<reference evidence="1 2" key="2">
    <citation type="journal article" date="2011" name="J. Bacteriol.">
        <title>Complete genome sequence of the anaerobic, halophilic alkalithermophile Natranaerobius thermophilus JW/NM-WN-LF.</title>
        <authorList>
            <person name="Zhao B."/>
            <person name="Mesbah N.M."/>
            <person name="Dalin E."/>
            <person name="Goodwin L."/>
            <person name="Nolan M."/>
            <person name="Pitluck S."/>
            <person name="Chertkov O."/>
            <person name="Brettin T.S."/>
            <person name="Han J."/>
            <person name="Larimer F.W."/>
            <person name="Land M.L."/>
            <person name="Hauser L."/>
            <person name="Kyrpides N."/>
            <person name="Wiegel J."/>
        </authorList>
    </citation>
    <scope>NUCLEOTIDE SEQUENCE [LARGE SCALE GENOMIC DNA]</scope>
    <source>
        <strain evidence="2">ATCC BAA-1301 / DSM 18059 / JW/NM-WN-LF</strain>
    </source>
</reference>
<dbReference type="Proteomes" id="UP000001683">
    <property type="component" value="Chromosome"/>
</dbReference>
<proteinExistence type="predicted"/>
<dbReference type="EMBL" id="CP001034">
    <property type="protein sequence ID" value="ACB85471.1"/>
    <property type="molecule type" value="Genomic_DNA"/>
</dbReference>
<name>B2A654_NATTJ</name>
<accession>B2A654</accession>
<dbReference type="HOGENOM" id="CLU_3082161_0_0_9"/>
<dbReference type="STRING" id="457570.Nther_1900"/>
<organism evidence="1 2">
    <name type="scientific">Natranaerobius thermophilus (strain ATCC BAA-1301 / DSM 18059 / JW/NM-WN-LF)</name>
    <dbReference type="NCBI Taxonomy" id="457570"/>
    <lineage>
        <taxon>Bacteria</taxon>
        <taxon>Bacillati</taxon>
        <taxon>Bacillota</taxon>
        <taxon>Clostridia</taxon>
        <taxon>Natranaerobiales</taxon>
        <taxon>Natranaerobiaceae</taxon>
        <taxon>Natranaerobius</taxon>
    </lineage>
</organism>